<dbReference type="InterPro" id="IPR011333">
    <property type="entry name" value="SKP1/BTB/POZ_sf"/>
</dbReference>
<reference evidence="2 3" key="1">
    <citation type="journal article" date="2024" name="Commun. Biol.">
        <title>Comparative genomic analysis of thermophilic fungi reveals convergent evolutionary adaptations and gene losses.</title>
        <authorList>
            <person name="Steindorff A.S."/>
            <person name="Aguilar-Pontes M.V."/>
            <person name="Robinson A.J."/>
            <person name="Andreopoulos B."/>
            <person name="LaButti K."/>
            <person name="Kuo A."/>
            <person name="Mondo S."/>
            <person name="Riley R."/>
            <person name="Otillar R."/>
            <person name="Haridas S."/>
            <person name="Lipzen A."/>
            <person name="Grimwood J."/>
            <person name="Schmutz J."/>
            <person name="Clum A."/>
            <person name="Reid I.D."/>
            <person name="Moisan M.C."/>
            <person name="Butler G."/>
            <person name="Nguyen T.T.M."/>
            <person name="Dewar K."/>
            <person name="Conant G."/>
            <person name="Drula E."/>
            <person name="Henrissat B."/>
            <person name="Hansel C."/>
            <person name="Singer S."/>
            <person name="Hutchinson M.I."/>
            <person name="de Vries R.P."/>
            <person name="Natvig D.O."/>
            <person name="Powell A.J."/>
            <person name="Tsang A."/>
            <person name="Grigoriev I.V."/>
        </authorList>
    </citation>
    <scope>NUCLEOTIDE SEQUENCE [LARGE SCALE GENOMIC DNA]</scope>
    <source>
        <strain evidence="2 3">CBS 494.80</strain>
    </source>
</reference>
<organism evidence="2 3">
    <name type="scientific">Oculimacula yallundae</name>
    <dbReference type="NCBI Taxonomy" id="86028"/>
    <lineage>
        <taxon>Eukaryota</taxon>
        <taxon>Fungi</taxon>
        <taxon>Dikarya</taxon>
        <taxon>Ascomycota</taxon>
        <taxon>Pezizomycotina</taxon>
        <taxon>Leotiomycetes</taxon>
        <taxon>Helotiales</taxon>
        <taxon>Ploettnerulaceae</taxon>
        <taxon>Oculimacula</taxon>
    </lineage>
</organism>
<accession>A0ABR4C503</accession>
<sequence>MATPPPAKRAKIDDERTFQQAMGSEVVELIVGPEKKKFIVHKDLLCSKVPYFEKMFKGGYSEATNNSAAFPEDNVECFDLLLGWIYNGRLRALTADTKNANGVRVISWSMSDFYSFTDKICLPDLQDYALDLYINMAEKGNTLPDVSHIKELYKCSTANSGIRKFASASFRKALTLQDENLWLMDDMQKLLAENLDLRVDFLTSIREGEEVKDPRQVPRCTFHQHGDRKGCYLEVGKETK</sequence>
<gene>
    <name evidence="2" type="ORF">VTL71DRAFT_3729</name>
</gene>
<dbReference type="InterPro" id="IPR000210">
    <property type="entry name" value="BTB/POZ_dom"/>
</dbReference>
<dbReference type="Pfam" id="PF00651">
    <property type="entry name" value="BTB"/>
    <property type="match status" value="1"/>
</dbReference>
<dbReference type="EMBL" id="JAZHXI010000013">
    <property type="protein sequence ID" value="KAL2064592.1"/>
    <property type="molecule type" value="Genomic_DNA"/>
</dbReference>
<protein>
    <recommendedName>
        <fullName evidence="1">BTB domain-containing protein</fullName>
    </recommendedName>
</protein>
<name>A0ABR4C503_9HELO</name>
<comment type="caution">
    <text evidence="2">The sequence shown here is derived from an EMBL/GenBank/DDBJ whole genome shotgun (WGS) entry which is preliminary data.</text>
</comment>
<dbReference type="SUPFAM" id="SSF54695">
    <property type="entry name" value="POZ domain"/>
    <property type="match status" value="1"/>
</dbReference>
<dbReference type="PROSITE" id="PS50097">
    <property type="entry name" value="BTB"/>
    <property type="match status" value="1"/>
</dbReference>
<dbReference type="PANTHER" id="PTHR47843">
    <property type="entry name" value="BTB DOMAIN-CONTAINING PROTEIN-RELATED"/>
    <property type="match status" value="1"/>
</dbReference>
<feature type="domain" description="BTB" evidence="1">
    <location>
        <begin position="25"/>
        <end position="94"/>
    </location>
</feature>
<dbReference type="Proteomes" id="UP001595075">
    <property type="component" value="Unassembled WGS sequence"/>
</dbReference>
<proteinExistence type="predicted"/>
<evidence type="ECO:0000313" key="2">
    <source>
        <dbReference type="EMBL" id="KAL2064592.1"/>
    </source>
</evidence>
<keyword evidence="3" id="KW-1185">Reference proteome</keyword>
<evidence type="ECO:0000259" key="1">
    <source>
        <dbReference type="PROSITE" id="PS50097"/>
    </source>
</evidence>
<evidence type="ECO:0000313" key="3">
    <source>
        <dbReference type="Proteomes" id="UP001595075"/>
    </source>
</evidence>
<dbReference type="Gene3D" id="3.30.710.10">
    <property type="entry name" value="Potassium Channel Kv1.1, Chain A"/>
    <property type="match status" value="1"/>
</dbReference>
<dbReference type="CDD" id="cd18186">
    <property type="entry name" value="BTB_POZ_ZBTB_KLHL-like"/>
    <property type="match status" value="1"/>
</dbReference>